<keyword evidence="9" id="KW-0249">Electron transport</keyword>
<dbReference type="Pfam" id="PF00355">
    <property type="entry name" value="Rieske"/>
    <property type="match status" value="1"/>
</dbReference>
<dbReference type="GO" id="GO:0005737">
    <property type="term" value="C:cytoplasm"/>
    <property type="evidence" value="ECO:0007669"/>
    <property type="project" value="TreeGrafter"/>
</dbReference>
<proteinExistence type="inferred from homology"/>
<name>A0A087X7D7_POEFO</name>
<evidence type="ECO:0000256" key="12">
    <source>
        <dbReference type="ARBA" id="ARBA00023014"/>
    </source>
</evidence>
<keyword evidence="19" id="KW-1185">Reference proteome</keyword>
<dbReference type="Gene3D" id="2.102.10.10">
    <property type="entry name" value="Rieske [2Fe-2S] iron-sulphur domain"/>
    <property type="match status" value="1"/>
</dbReference>
<dbReference type="Pfam" id="PF13483">
    <property type="entry name" value="Lactamase_B_3"/>
    <property type="match status" value="1"/>
</dbReference>
<dbReference type="PANTHER" id="PTHR46522">
    <property type="entry name" value="CYTIDINE MONOPHOSPHATE-N-ACETYLNEURAMINIC ACID HYDROXYLASE"/>
    <property type="match status" value="1"/>
</dbReference>
<evidence type="ECO:0000256" key="11">
    <source>
        <dbReference type="ARBA" id="ARBA00023004"/>
    </source>
</evidence>
<evidence type="ECO:0000256" key="3">
    <source>
        <dbReference type="ARBA" id="ARBA00010303"/>
    </source>
</evidence>
<accession>A0A087X7D7</accession>
<protein>
    <recommendedName>
        <fullName evidence="5">Cytidine monophosphate-N-acetylneuraminic acid hydroxylase</fullName>
        <ecNumber evidence="4">1.14.18.2</ecNumber>
    </recommendedName>
    <alternativeName>
        <fullName evidence="15">CMP-N-acetylneuraminate monooxygenase</fullName>
    </alternativeName>
    <alternativeName>
        <fullName evidence="14">CMP-Neu5Ac hydroxylase</fullName>
    </alternativeName>
    <alternativeName>
        <fullName evidence="13">CMP-NeuAc hydroxylase</fullName>
    </alternativeName>
</protein>
<evidence type="ECO:0000256" key="4">
    <source>
        <dbReference type="ARBA" id="ARBA00011904"/>
    </source>
</evidence>
<evidence type="ECO:0000313" key="19">
    <source>
        <dbReference type="Proteomes" id="UP000028760"/>
    </source>
</evidence>
<comment type="pathway">
    <text evidence="2">Amino-sugar metabolism; N-acetylneuraminate metabolism.</text>
</comment>
<dbReference type="Gene3D" id="3.60.15.10">
    <property type="entry name" value="Ribonuclease Z/Hydroxyacylglutathione hydrolase-like"/>
    <property type="match status" value="1"/>
</dbReference>
<dbReference type="AlphaFoldDB" id="A0A087X7D7"/>
<evidence type="ECO:0000256" key="15">
    <source>
        <dbReference type="ARBA" id="ARBA00033362"/>
    </source>
</evidence>
<reference evidence="18" key="2">
    <citation type="submission" date="2025-08" db="UniProtKB">
        <authorList>
            <consortium name="Ensembl"/>
        </authorList>
    </citation>
    <scope>IDENTIFICATION</scope>
</reference>
<reference evidence="18" key="3">
    <citation type="submission" date="2025-09" db="UniProtKB">
        <authorList>
            <consortium name="Ensembl"/>
        </authorList>
    </citation>
    <scope>IDENTIFICATION</scope>
</reference>
<evidence type="ECO:0000256" key="6">
    <source>
        <dbReference type="ARBA" id="ARBA00022448"/>
    </source>
</evidence>
<evidence type="ECO:0000256" key="14">
    <source>
        <dbReference type="ARBA" id="ARBA00030460"/>
    </source>
</evidence>
<evidence type="ECO:0000256" key="16">
    <source>
        <dbReference type="ARBA" id="ARBA00048491"/>
    </source>
</evidence>
<evidence type="ECO:0000256" key="7">
    <source>
        <dbReference type="ARBA" id="ARBA00022714"/>
    </source>
</evidence>
<dbReference type="Ensembl" id="ENSPFOT00000001693.2">
    <property type="protein sequence ID" value="ENSPFOP00000001690.2"/>
    <property type="gene ID" value="ENSPFOG00000001698.2"/>
</dbReference>
<reference evidence="19" key="1">
    <citation type="submission" date="2013-10" db="EMBL/GenBank/DDBJ databases">
        <authorList>
            <person name="Schartl M."/>
            <person name="Warren W."/>
        </authorList>
    </citation>
    <scope>NUCLEOTIDE SEQUENCE [LARGE SCALE GENOMIC DNA]</scope>
    <source>
        <strain evidence="19">female</strain>
    </source>
</reference>
<comment type="function">
    <text evidence="1">Sialic acids are components of carbohydrate chains of glycoconjugates and are involved in cell-cell recognition and cell-pathogen interactions. Catalyzes the conversion of CMP-N-acetylneuraminic acid (CMP-Neu5Ac) into its hydroxylated derivative CMP-N-glycolylneuraminic acid (CMP-Neu5Gc), a sialic acid abundantly expressed at the surface of many cells.</text>
</comment>
<dbReference type="EMBL" id="AYCK01001393">
    <property type="status" value="NOT_ANNOTATED_CDS"/>
    <property type="molecule type" value="Genomic_DNA"/>
</dbReference>
<dbReference type="InterPro" id="IPR036866">
    <property type="entry name" value="RibonucZ/Hydroxyglut_hydro"/>
</dbReference>
<feature type="domain" description="Rieske" evidence="17">
    <location>
        <begin position="12"/>
        <end position="114"/>
    </location>
</feature>
<dbReference type="GO" id="GO:0051537">
    <property type="term" value="F:2 iron, 2 sulfur cluster binding"/>
    <property type="evidence" value="ECO:0007669"/>
    <property type="project" value="UniProtKB-KW"/>
</dbReference>
<dbReference type="UniPathway" id="UPA00628"/>
<dbReference type="Proteomes" id="UP000028760">
    <property type="component" value="Unassembled WGS sequence"/>
</dbReference>
<evidence type="ECO:0000256" key="9">
    <source>
        <dbReference type="ARBA" id="ARBA00022982"/>
    </source>
</evidence>
<dbReference type="eggNOG" id="ENOG502QR0M">
    <property type="taxonomic scope" value="Eukaryota"/>
</dbReference>
<sequence>MEAQTSKVVLSLNAKEVDSLKDGVSFKKNPEDGRCYIIYKSSGGFKACKNQCKHQGGLFIKDIEDLDGRTVKCTKHNWKLNVSSMKYVNPPDSFLQDELVTEVEMLDDGGMQLVELSPIDPWLTDPRDPLELQEGEVKITYLTHACMELQLGQKRFLFDPWLKGPAFARAWWLLHEPPADCLDRLCAADLIYISHLHSDHLSQNHVKQLKSSKQSSPISFVWVCLAQTQNFKNIYCCDLQIGQIKVFHVRRHVESNISHVKLRSEKYSSYICIRPLFFSQSPSDFTFQGFPVQYKPGGPPGFTCPPTRLSIAYFCKDVIVGVQVLIFQYFDNTFPVNFKHSTQKHDGMLDKCLPESPITRLRNLVFSASFAVINSSEAITDPPANAKIYKDSWEFDLYVDELNSAISSEIFKHESWIQFYYSWAGFQNYNLVVRMIETDDSFKPMSNGYDYLVDFLDLSFPSTRPDREHSYIEIKNRIGVMRYVVLHGGLWDDLYIGFQNRISRDPDTYHHKFWNHFQTQLPLHGPDWDQFLQQVPPIQETDALNYGLLNYCSIL</sequence>
<evidence type="ECO:0000259" key="17">
    <source>
        <dbReference type="PROSITE" id="PS51296"/>
    </source>
</evidence>
<keyword evidence="11" id="KW-0408">Iron</keyword>
<evidence type="ECO:0000256" key="1">
    <source>
        <dbReference type="ARBA" id="ARBA00003414"/>
    </source>
</evidence>
<evidence type="ECO:0000256" key="5">
    <source>
        <dbReference type="ARBA" id="ARBA00015403"/>
    </source>
</evidence>
<dbReference type="EMBL" id="AYCK01001394">
    <property type="status" value="NOT_ANNOTATED_CDS"/>
    <property type="molecule type" value="Genomic_DNA"/>
</dbReference>
<keyword evidence="7" id="KW-0001">2Fe-2S</keyword>
<dbReference type="InterPro" id="IPR027033">
    <property type="entry name" value="Cnh"/>
</dbReference>
<dbReference type="EMBL" id="AYCK01001395">
    <property type="status" value="NOT_ANNOTATED_CDS"/>
    <property type="molecule type" value="Genomic_DNA"/>
</dbReference>
<dbReference type="InterPro" id="IPR036922">
    <property type="entry name" value="Rieske_2Fe-2S_sf"/>
</dbReference>
<comment type="similarity">
    <text evidence="3">Belongs to the CMP-Neu5Ac hydroxylase family.</text>
</comment>
<evidence type="ECO:0000256" key="2">
    <source>
        <dbReference type="ARBA" id="ARBA00005141"/>
    </source>
</evidence>
<dbReference type="STRING" id="48698.ENSPFOP00000001690"/>
<dbReference type="SUPFAM" id="SSF56281">
    <property type="entry name" value="Metallo-hydrolase/oxidoreductase"/>
    <property type="match status" value="1"/>
</dbReference>
<organism evidence="18 19">
    <name type="scientific">Poecilia formosa</name>
    <name type="common">Amazon molly</name>
    <name type="synonym">Limia formosa</name>
    <dbReference type="NCBI Taxonomy" id="48698"/>
    <lineage>
        <taxon>Eukaryota</taxon>
        <taxon>Metazoa</taxon>
        <taxon>Chordata</taxon>
        <taxon>Craniata</taxon>
        <taxon>Vertebrata</taxon>
        <taxon>Euteleostomi</taxon>
        <taxon>Actinopterygii</taxon>
        <taxon>Neopterygii</taxon>
        <taxon>Teleostei</taxon>
        <taxon>Neoteleostei</taxon>
        <taxon>Acanthomorphata</taxon>
        <taxon>Ovalentaria</taxon>
        <taxon>Atherinomorphae</taxon>
        <taxon>Cyprinodontiformes</taxon>
        <taxon>Poeciliidae</taxon>
        <taxon>Poeciliinae</taxon>
        <taxon>Poecilia</taxon>
    </lineage>
</organism>
<dbReference type="PANTHER" id="PTHR46522:SF1">
    <property type="entry name" value="INACTIVE CYTIDINE MONOPHOSPHATE-N-ACETYLNEURAMINIC ACID HYDROXYLASE"/>
    <property type="match status" value="1"/>
</dbReference>
<comment type="catalytic activity">
    <reaction evidence="16">
        <text>CMP-N-acetyl-beta-neuraminate + 2 Fe(II)-[cytochrome b5] + O2 + 2 H(+) = CMP-N-glycoloyl-beta-neuraminate + 2 Fe(III)-[cytochrome b5] + H2O</text>
        <dbReference type="Rhea" id="RHEA:16145"/>
        <dbReference type="Rhea" id="RHEA-COMP:10438"/>
        <dbReference type="Rhea" id="RHEA-COMP:10439"/>
        <dbReference type="ChEBI" id="CHEBI:15377"/>
        <dbReference type="ChEBI" id="CHEBI:15378"/>
        <dbReference type="ChEBI" id="CHEBI:15379"/>
        <dbReference type="ChEBI" id="CHEBI:29033"/>
        <dbReference type="ChEBI" id="CHEBI:29034"/>
        <dbReference type="ChEBI" id="CHEBI:57812"/>
        <dbReference type="ChEBI" id="CHEBI:58376"/>
        <dbReference type="EC" id="1.14.18.2"/>
    </reaction>
</comment>
<dbReference type="GO" id="GO:0006054">
    <property type="term" value="P:N-acetylneuraminate metabolic process"/>
    <property type="evidence" value="ECO:0007669"/>
    <property type="project" value="UniProtKB-UniPathway"/>
</dbReference>
<keyword evidence="10" id="KW-0560">Oxidoreductase</keyword>
<dbReference type="OMA" id="ETGMGNN"/>
<keyword evidence="6" id="KW-0813">Transport</keyword>
<dbReference type="GO" id="GO:0030338">
    <property type="term" value="F:CMP-N-acetylneuraminate monooxygenase activity"/>
    <property type="evidence" value="ECO:0007669"/>
    <property type="project" value="UniProtKB-EC"/>
</dbReference>
<evidence type="ECO:0000313" key="18">
    <source>
        <dbReference type="Ensembl" id="ENSPFOP00000001690.2"/>
    </source>
</evidence>
<dbReference type="InterPro" id="IPR037339">
    <property type="entry name" value="CMP-Neu5Ac_hydroxylase_Rieske"/>
</dbReference>
<dbReference type="EC" id="1.14.18.2" evidence="4"/>
<dbReference type="PROSITE" id="PS51296">
    <property type="entry name" value="RIESKE"/>
    <property type="match status" value="1"/>
</dbReference>
<keyword evidence="12" id="KW-0411">Iron-sulfur</keyword>
<evidence type="ECO:0000256" key="10">
    <source>
        <dbReference type="ARBA" id="ARBA00023002"/>
    </source>
</evidence>
<keyword evidence="8" id="KW-0479">Metal-binding</keyword>
<dbReference type="GO" id="GO:0046872">
    <property type="term" value="F:metal ion binding"/>
    <property type="evidence" value="ECO:0007669"/>
    <property type="project" value="UniProtKB-KW"/>
</dbReference>
<evidence type="ECO:0000256" key="8">
    <source>
        <dbReference type="ARBA" id="ARBA00022723"/>
    </source>
</evidence>
<dbReference type="GeneTree" id="ENSGT00390000010830"/>
<evidence type="ECO:0000256" key="13">
    <source>
        <dbReference type="ARBA" id="ARBA00029883"/>
    </source>
</evidence>
<dbReference type="InterPro" id="IPR017941">
    <property type="entry name" value="Rieske_2Fe-2S"/>
</dbReference>
<dbReference type="GO" id="GO:0046381">
    <property type="term" value="P:CMP-N-acetylneuraminate metabolic process"/>
    <property type="evidence" value="ECO:0007669"/>
    <property type="project" value="TreeGrafter"/>
</dbReference>
<dbReference type="CDD" id="cd03473">
    <property type="entry name" value="Rieske_CMP_Neu5Ac_hydrolase_N"/>
    <property type="match status" value="1"/>
</dbReference>
<dbReference type="SUPFAM" id="SSF50022">
    <property type="entry name" value="ISP domain"/>
    <property type="match status" value="1"/>
</dbReference>